<protein>
    <submittedName>
        <fullName evidence="1">Uncharacterized protein</fullName>
    </submittedName>
</protein>
<evidence type="ECO:0000313" key="1">
    <source>
        <dbReference type="EMBL" id="KAI4325165.1"/>
    </source>
</evidence>
<comment type="caution">
    <text evidence="1">The sequence shown here is derived from an EMBL/GenBank/DDBJ whole genome shotgun (WGS) entry which is preliminary data.</text>
</comment>
<accession>A0ACB9MLV1</accession>
<reference evidence="2" key="1">
    <citation type="journal article" date="2023" name="Front. Plant Sci.">
        <title>Chromosomal-level genome assembly of Melastoma candidum provides insights into trichome evolution.</title>
        <authorList>
            <person name="Zhong Y."/>
            <person name="Wu W."/>
            <person name="Sun C."/>
            <person name="Zou P."/>
            <person name="Liu Y."/>
            <person name="Dai S."/>
            <person name="Zhou R."/>
        </authorList>
    </citation>
    <scope>NUCLEOTIDE SEQUENCE [LARGE SCALE GENOMIC DNA]</scope>
</reference>
<organism evidence="1 2">
    <name type="scientific">Melastoma candidum</name>
    <dbReference type="NCBI Taxonomy" id="119954"/>
    <lineage>
        <taxon>Eukaryota</taxon>
        <taxon>Viridiplantae</taxon>
        <taxon>Streptophyta</taxon>
        <taxon>Embryophyta</taxon>
        <taxon>Tracheophyta</taxon>
        <taxon>Spermatophyta</taxon>
        <taxon>Magnoliopsida</taxon>
        <taxon>eudicotyledons</taxon>
        <taxon>Gunneridae</taxon>
        <taxon>Pentapetalae</taxon>
        <taxon>rosids</taxon>
        <taxon>malvids</taxon>
        <taxon>Myrtales</taxon>
        <taxon>Melastomataceae</taxon>
        <taxon>Melastomatoideae</taxon>
        <taxon>Melastomateae</taxon>
        <taxon>Melastoma</taxon>
    </lineage>
</organism>
<dbReference type="Proteomes" id="UP001057402">
    <property type="component" value="Chromosome 9"/>
</dbReference>
<keyword evidence="2" id="KW-1185">Reference proteome</keyword>
<evidence type="ECO:0000313" key="2">
    <source>
        <dbReference type="Proteomes" id="UP001057402"/>
    </source>
</evidence>
<dbReference type="EMBL" id="CM042888">
    <property type="protein sequence ID" value="KAI4325165.1"/>
    <property type="molecule type" value="Genomic_DNA"/>
</dbReference>
<gene>
    <name evidence="1" type="ORF">MLD38_030585</name>
</gene>
<name>A0ACB9MLV1_9MYRT</name>
<sequence>MDAEAARRRVATMASHFAAVPDDLHLSHRLIPLNCSASLNSVAVPRGDNRMCFARQGSASQARFMRQAPSSSVHQGSKDSSNAPAVPKFSRPCMAEQRISPSARPIRPATGRCDLTTLDPSPKFARPIDRVSREGQADLRTKMLRPRVVQGAGWSPKMDVAESGSNYVLTVEIPGVRSKDIRVEVSDQILRVLGIRSAQATYRVSGYPDDSILSFHKTEITRGPYEVVWPLPANANRDRVSAEAADGFLQIIVPKL</sequence>
<proteinExistence type="predicted"/>